<keyword evidence="3" id="KW-1185">Reference proteome</keyword>
<feature type="compositionally biased region" description="Low complexity" evidence="1">
    <location>
        <begin position="79"/>
        <end position="90"/>
    </location>
</feature>
<dbReference type="EMBL" id="RJVU01003824">
    <property type="protein sequence ID" value="ROL54980.1"/>
    <property type="molecule type" value="Genomic_DNA"/>
</dbReference>
<accession>A0A3N0Z954</accession>
<evidence type="ECO:0000313" key="2">
    <source>
        <dbReference type="EMBL" id="ROL54980.1"/>
    </source>
</evidence>
<dbReference type="AlphaFoldDB" id="A0A3N0Z954"/>
<feature type="region of interest" description="Disordered" evidence="1">
    <location>
        <begin position="38"/>
        <end position="90"/>
    </location>
</feature>
<sequence length="90" mass="9971">MAFPAMLPGLDWLRAVGWSSNIDTSKLFVCSNSSRELREQEKDGLRPYSSSDRRLKQSTDKKRRNSATKKKEIAADMEASASSASACLNS</sequence>
<gene>
    <name evidence="2" type="ORF">DPX16_1852</name>
</gene>
<reference evidence="2 3" key="1">
    <citation type="submission" date="2018-10" db="EMBL/GenBank/DDBJ databases">
        <title>Genome assembly for a Yunnan-Guizhou Plateau 3E fish, Anabarilius grahami (Regan), and its evolutionary and genetic applications.</title>
        <authorList>
            <person name="Jiang W."/>
        </authorList>
    </citation>
    <scope>NUCLEOTIDE SEQUENCE [LARGE SCALE GENOMIC DNA]</scope>
    <source>
        <strain evidence="2">AG-KIZ</strain>
        <tissue evidence="2">Muscle</tissue>
    </source>
</reference>
<organism evidence="2 3">
    <name type="scientific">Anabarilius grahami</name>
    <name type="common">Kanglang fish</name>
    <name type="synonym">Barilius grahami</name>
    <dbReference type="NCBI Taxonomy" id="495550"/>
    <lineage>
        <taxon>Eukaryota</taxon>
        <taxon>Metazoa</taxon>
        <taxon>Chordata</taxon>
        <taxon>Craniata</taxon>
        <taxon>Vertebrata</taxon>
        <taxon>Euteleostomi</taxon>
        <taxon>Actinopterygii</taxon>
        <taxon>Neopterygii</taxon>
        <taxon>Teleostei</taxon>
        <taxon>Ostariophysi</taxon>
        <taxon>Cypriniformes</taxon>
        <taxon>Xenocyprididae</taxon>
        <taxon>Xenocypridinae</taxon>
        <taxon>Xenocypridinae incertae sedis</taxon>
        <taxon>Anabarilius</taxon>
    </lineage>
</organism>
<protein>
    <submittedName>
        <fullName evidence="2">Uncharacterized protein</fullName>
    </submittedName>
</protein>
<comment type="caution">
    <text evidence="2">The sequence shown here is derived from an EMBL/GenBank/DDBJ whole genome shotgun (WGS) entry which is preliminary data.</text>
</comment>
<feature type="compositionally biased region" description="Basic and acidic residues" evidence="1">
    <location>
        <begin position="38"/>
        <end position="60"/>
    </location>
</feature>
<dbReference type="Proteomes" id="UP000281406">
    <property type="component" value="Unassembled WGS sequence"/>
</dbReference>
<evidence type="ECO:0000313" key="3">
    <source>
        <dbReference type="Proteomes" id="UP000281406"/>
    </source>
</evidence>
<name>A0A3N0Z954_ANAGA</name>
<evidence type="ECO:0000256" key="1">
    <source>
        <dbReference type="SAM" id="MobiDB-lite"/>
    </source>
</evidence>
<proteinExistence type="predicted"/>